<dbReference type="GO" id="GO:0009279">
    <property type="term" value="C:cell outer membrane"/>
    <property type="evidence" value="ECO:0007669"/>
    <property type="project" value="UniProtKB-SubCell"/>
</dbReference>
<evidence type="ECO:0000313" key="2">
    <source>
        <dbReference type="EMBL" id="BCI61955.1"/>
    </source>
</evidence>
<dbReference type="Gene3D" id="1.25.40.390">
    <property type="match status" value="1"/>
</dbReference>
<accession>A0A7G1HQG6</accession>
<sequence>MKIRTNNIRAFIYIFLVSLLAISSTSCEDMLDTESTDYAFDREGNLKNPNDSLYSVMGILSQLQKIGERYVLLGELRGDLMALTDKASVSLKEISQLQFTADNEYADKVDYYSIINNCNYAIARMDTTLTNYQDKIMLPEFAAIKTIRAWTYLQIAQIFGTAYYYTEPILNLETSMQQYPALNMEQLIDKLIPDLLPYIDVRPLDYGSIDGWNSRCFFIPVRMLLGDMYLYQNNYTQAAVMYHDLMEKQYYTLNKIYCTFWDDRNRSSATTGHTSTYIGEIMSMIAYSTDARDYHTSLFRLSYNARPVLVPEESFVEKMNASMYFFSDINKGSTKIDAYLSGDLRGVAKSPSVSSPGSFGPLVFGTTGVKNIIVKYSRAITSSESGWDPENEEVGMLYYPIAIPIYRIPHLYLRYAEAVNRAGKPSLAFAVLKHGLRQEVVDSATIVNPAEVAAKETYIQFNSTFDSNIPTAMRGRGQGVNLDKTEYVIPALPTREDSILFVEDCILDELAAETSFEGNRFFDLLRISHHRSNHPELMADKVSVRFPDPAAAKARLMTIDNWYMK</sequence>
<keyword evidence="3" id="KW-1185">Reference proteome</keyword>
<reference evidence="3" key="1">
    <citation type="submission" date="2020-07" db="EMBL/GenBank/DDBJ databases">
        <title>Complete genome sequencing of Coprobacter sp. strain 2CBH44.</title>
        <authorList>
            <person name="Sakamoto M."/>
            <person name="Murakami T."/>
            <person name="Mori H."/>
        </authorList>
    </citation>
    <scope>NUCLEOTIDE SEQUENCE [LARGE SCALE GENOMIC DNA]</scope>
    <source>
        <strain evidence="3">2CBH44</strain>
    </source>
</reference>
<gene>
    <name evidence="2" type="ORF">Cop2CBH44_03080</name>
</gene>
<dbReference type="SUPFAM" id="SSF48452">
    <property type="entry name" value="TPR-like"/>
    <property type="match status" value="1"/>
</dbReference>
<dbReference type="KEGG" id="copr:Cop2CBH44_03080"/>
<dbReference type="EMBL" id="AP023322">
    <property type="protein sequence ID" value="BCI61955.1"/>
    <property type="molecule type" value="Genomic_DNA"/>
</dbReference>
<dbReference type="PROSITE" id="PS51257">
    <property type="entry name" value="PROKAR_LIPOPROTEIN"/>
    <property type="match status" value="1"/>
</dbReference>
<feature type="chain" id="PRO_5028890677" evidence="1">
    <location>
        <begin position="29"/>
        <end position="565"/>
    </location>
</feature>
<evidence type="ECO:0000313" key="3">
    <source>
        <dbReference type="Proteomes" id="UP000594042"/>
    </source>
</evidence>
<evidence type="ECO:0000256" key="1">
    <source>
        <dbReference type="SAM" id="SignalP"/>
    </source>
</evidence>
<dbReference type="Proteomes" id="UP000594042">
    <property type="component" value="Chromosome"/>
</dbReference>
<dbReference type="RefSeq" id="WP_021929262.1">
    <property type="nucleotide sequence ID" value="NZ_AP023322.1"/>
</dbReference>
<dbReference type="InterPro" id="IPR011990">
    <property type="entry name" value="TPR-like_helical_dom_sf"/>
</dbReference>
<name>A0A7G1HQG6_9BACT</name>
<protein>
    <submittedName>
        <fullName evidence="2">Uncharacterized protein</fullName>
    </submittedName>
</protein>
<feature type="signal peptide" evidence="1">
    <location>
        <begin position="1"/>
        <end position="28"/>
    </location>
</feature>
<keyword evidence="1" id="KW-0732">Signal</keyword>
<proteinExistence type="predicted"/>
<dbReference type="AlphaFoldDB" id="A0A7G1HQG6"/>
<organism evidence="2 3">
    <name type="scientific">Coprobacter secundus subsp. similis</name>
    <dbReference type="NCBI Taxonomy" id="2751153"/>
    <lineage>
        <taxon>Bacteria</taxon>
        <taxon>Pseudomonadati</taxon>
        <taxon>Bacteroidota</taxon>
        <taxon>Bacteroidia</taxon>
        <taxon>Bacteroidales</taxon>
        <taxon>Barnesiellaceae</taxon>
        <taxon>Coprobacter</taxon>
    </lineage>
</organism>